<dbReference type="Proteomes" id="UP000326453">
    <property type="component" value="Chromosome 2"/>
</dbReference>
<sequence length="116" mass="11670">MGRIWGGRIWGALALASLAACGDMVGDYPELMPTDRLLAEPALPGHAADAARDPAAAGGALDARGRSLAARAGTAPAAGDAALQRRAEALHARARALSQQSPAEDCPEGSTDCAPN</sequence>
<evidence type="ECO:0000313" key="4">
    <source>
        <dbReference type="EMBL" id="QLH14213.1"/>
    </source>
</evidence>
<protein>
    <submittedName>
        <fullName evidence="3">Uncharacterized protein</fullName>
    </submittedName>
</protein>
<dbReference type="AlphaFoldDB" id="A0A1I5GFE6"/>
<evidence type="ECO:0000256" key="2">
    <source>
        <dbReference type="SAM" id="SignalP"/>
    </source>
</evidence>
<reference evidence="5 6" key="1">
    <citation type="submission" date="2018-10" db="EMBL/GenBank/DDBJ databases">
        <title>Genomic Encyclopedia of Archaeal and Bacterial Type Strains, Phase II (KMG-II): from individual species to whole genera.</title>
        <authorList>
            <person name="Goeker M."/>
        </authorList>
    </citation>
    <scope>NUCLEOTIDE SEQUENCE [LARGE SCALE GENOMIC DNA]</scope>
    <source>
        <strain evidence="6">ATCC 35512 / DSM 2944 / CIP 106514 / LMD 82.5 / NBRC 102493 / NCCB 82005 / GB17</strain>
        <strain evidence="5">DSM 2944</strain>
    </source>
</reference>
<dbReference type="Proteomes" id="UP000273626">
    <property type="component" value="Unassembled WGS sequence"/>
</dbReference>
<dbReference type="EMBL" id="CP044423">
    <property type="protein sequence ID" value="QFG36014.1"/>
    <property type="molecule type" value="Genomic_DNA"/>
</dbReference>
<organism evidence="3 7">
    <name type="scientific">Paracoccus pantotrophus</name>
    <name type="common">Thiosphaera pantotropha</name>
    <dbReference type="NCBI Taxonomy" id="82367"/>
    <lineage>
        <taxon>Bacteria</taxon>
        <taxon>Pseudomonadati</taxon>
        <taxon>Pseudomonadota</taxon>
        <taxon>Alphaproteobacteria</taxon>
        <taxon>Rhodobacterales</taxon>
        <taxon>Paracoccaceae</taxon>
        <taxon>Paracoccus</taxon>
    </lineage>
</organism>
<proteinExistence type="predicted"/>
<gene>
    <name evidence="5" type="ORF">BDE18_3287</name>
    <name evidence="3" type="ORF">ESD82_03985</name>
    <name evidence="4" type="ORF">HYQ43_04790</name>
</gene>
<name>A0A1I5GFE6_PARPN</name>
<dbReference type="EMBL" id="CP058689">
    <property type="protein sequence ID" value="QLH14213.1"/>
    <property type="molecule type" value="Genomic_DNA"/>
</dbReference>
<reference evidence="3 7" key="2">
    <citation type="submission" date="2019-01" db="EMBL/GenBank/DDBJ databases">
        <title>Complete Genome Sequence and Annotation of the Paracoccus pantotrophus type strain DSM 2944.</title>
        <authorList>
            <person name="Bockwoldt J.A."/>
            <person name="Zimmermann M."/>
            <person name="Tiso T."/>
            <person name="Blank L.M."/>
        </authorList>
    </citation>
    <scope>NUCLEOTIDE SEQUENCE [LARGE SCALE GENOMIC DNA]</scope>
    <source>
        <strain evidence="3 7">DSM 2944</strain>
    </source>
</reference>
<evidence type="ECO:0000313" key="7">
    <source>
        <dbReference type="Proteomes" id="UP000326453"/>
    </source>
</evidence>
<accession>A0A1I5GFE6</accession>
<reference evidence="4 8" key="3">
    <citation type="submission" date="2020-07" db="EMBL/GenBank/DDBJ databases">
        <title>The complete genome of Paracoccus pantotrophus ACCC 10489.</title>
        <authorList>
            <person name="Si Y."/>
        </authorList>
    </citation>
    <scope>NUCLEOTIDE SEQUENCE [LARGE SCALE GENOMIC DNA]</scope>
    <source>
        <strain evidence="8">ACCC 10489</strain>
        <strain evidence="4">ACCC10489</strain>
    </source>
</reference>
<dbReference type="Proteomes" id="UP000509322">
    <property type="component" value="Chromosome 1"/>
</dbReference>
<evidence type="ECO:0000313" key="8">
    <source>
        <dbReference type="Proteomes" id="UP000509322"/>
    </source>
</evidence>
<feature type="signal peptide" evidence="2">
    <location>
        <begin position="1"/>
        <end position="19"/>
    </location>
</feature>
<evidence type="ECO:0000313" key="3">
    <source>
        <dbReference type="EMBL" id="QFG36014.1"/>
    </source>
</evidence>
<dbReference type="PROSITE" id="PS51257">
    <property type="entry name" value="PROKAR_LIPOPROTEIN"/>
    <property type="match status" value="1"/>
</dbReference>
<evidence type="ECO:0000313" key="6">
    <source>
        <dbReference type="Proteomes" id="UP000273626"/>
    </source>
</evidence>
<feature type="region of interest" description="Disordered" evidence="1">
    <location>
        <begin position="92"/>
        <end position="116"/>
    </location>
</feature>
<evidence type="ECO:0000313" key="5">
    <source>
        <dbReference type="EMBL" id="RKS44440.1"/>
    </source>
</evidence>
<dbReference type="EMBL" id="RBLI01000002">
    <property type="protein sequence ID" value="RKS44440.1"/>
    <property type="molecule type" value="Genomic_DNA"/>
</dbReference>
<dbReference type="KEGG" id="ppan:ESD82_03985"/>
<feature type="chain" id="PRO_5044559512" evidence="2">
    <location>
        <begin position="20"/>
        <end position="116"/>
    </location>
</feature>
<keyword evidence="2" id="KW-0732">Signal</keyword>
<keyword evidence="6" id="KW-1185">Reference proteome</keyword>
<evidence type="ECO:0000256" key="1">
    <source>
        <dbReference type="SAM" id="MobiDB-lite"/>
    </source>
</evidence>